<keyword evidence="2" id="KW-1133">Transmembrane helix</keyword>
<dbReference type="KEGG" id="tsr:106540837"/>
<reference evidence="4" key="1">
    <citation type="submission" date="2025-08" db="UniProtKB">
        <authorList>
            <consortium name="RefSeq"/>
        </authorList>
    </citation>
    <scope>IDENTIFICATION</scope>
</reference>
<dbReference type="SUPFAM" id="SSF81901">
    <property type="entry name" value="HCP-like"/>
    <property type="match status" value="2"/>
</dbReference>
<keyword evidence="2" id="KW-0812">Transmembrane</keyword>
<dbReference type="InterPro" id="IPR006597">
    <property type="entry name" value="Sel1-like"/>
</dbReference>
<dbReference type="PANTHER" id="PTHR44444:SF1">
    <property type="entry name" value="PROTEIN SEL-1 HOMOLOG 3"/>
    <property type="match status" value="1"/>
</dbReference>
<evidence type="ECO:0000256" key="2">
    <source>
        <dbReference type="SAM" id="Phobius"/>
    </source>
</evidence>
<organism evidence="3 4">
    <name type="scientific">Thamnophis sirtalis</name>
    <dbReference type="NCBI Taxonomy" id="35019"/>
    <lineage>
        <taxon>Eukaryota</taxon>
        <taxon>Metazoa</taxon>
        <taxon>Chordata</taxon>
        <taxon>Craniata</taxon>
        <taxon>Vertebrata</taxon>
        <taxon>Euteleostomi</taxon>
        <taxon>Lepidosauria</taxon>
        <taxon>Squamata</taxon>
        <taxon>Bifurcata</taxon>
        <taxon>Unidentata</taxon>
        <taxon>Episquamata</taxon>
        <taxon>Toxicofera</taxon>
        <taxon>Serpentes</taxon>
        <taxon>Colubroidea</taxon>
        <taxon>Colubridae</taxon>
        <taxon>Natricinae</taxon>
        <taxon>Thamnophis</taxon>
    </lineage>
</organism>
<dbReference type="SMART" id="SM00671">
    <property type="entry name" value="SEL1"/>
    <property type="match status" value="6"/>
</dbReference>
<dbReference type="InterPro" id="IPR042756">
    <property type="entry name" value="Sel-1L3"/>
</dbReference>
<keyword evidence="3" id="KW-1185">Reference proteome</keyword>
<feature type="region of interest" description="Disordered" evidence="1">
    <location>
        <begin position="399"/>
        <end position="442"/>
    </location>
</feature>
<dbReference type="OrthoDB" id="272077at2759"/>
<dbReference type="Proteomes" id="UP000504617">
    <property type="component" value="Unplaced"/>
</dbReference>
<gene>
    <name evidence="4" type="primary">LOC106540837</name>
</gene>
<dbReference type="InterPro" id="IPR011990">
    <property type="entry name" value="TPR-like_helical_dom_sf"/>
</dbReference>
<evidence type="ECO:0000256" key="1">
    <source>
        <dbReference type="SAM" id="MobiDB-lite"/>
    </source>
</evidence>
<sequence>MLFWGQQGVGKNLRKAVEWYAKGALENEDPVSLFDYSIVLFKGQGVKRNRRLAFQLMKKASSKGFPQAVNGLGWYYHNFKRDYGKAAKYWLKAEAMGSPDASFNLGVLHLDGVYPGATGRNRTMAAGYFYKAAEKGHMEGTLHCAHFYITGNLPSFPRDPEKAVLWAKHVAEKNGYLGHVIQKGLRAYLELSWNEALLYYILSAETGIEVAQTNLAHICEEKPNLTNRYFSTDCVRKYYNFSISQSTAPSFAYLKVGDFYYYGAQNQTRDLNMSARMYAQAALMGDAQGFFNLALLLEEGYPIPSSLLDRLEIDSTAHSRNMSLHQELYERCWNYSNQDSVNPCSLALLYLRLRIWSNNIFHSDLIYYLGCFSPYLLVAFVIWRFWSLSAVARLDNSAVAEGGPLPRDGEPNQRRSAEREASPDPNGFEEDSINPQHSSSRS</sequence>
<evidence type="ECO:0000313" key="4">
    <source>
        <dbReference type="RefSeq" id="XP_013911574.1"/>
    </source>
</evidence>
<dbReference type="AlphaFoldDB" id="A0A6I9X7V8"/>
<protein>
    <submittedName>
        <fullName evidence="4">Protein sel-1 homolog 3-like</fullName>
    </submittedName>
</protein>
<evidence type="ECO:0000313" key="3">
    <source>
        <dbReference type="Proteomes" id="UP000504617"/>
    </source>
</evidence>
<name>A0A6I9X7V8_9SAUR</name>
<keyword evidence="2" id="KW-0472">Membrane</keyword>
<feature type="compositionally biased region" description="Polar residues" evidence="1">
    <location>
        <begin position="433"/>
        <end position="442"/>
    </location>
</feature>
<dbReference type="PANTHER" id="PTHR44444">
    <property type="entry name" value="PROTEIN SEL-1 HOMOLOG 3"/>
    <property type="match status" value="1"/>
</dbReference>
<dbReference type="Gene3D" id="1.25.40.10">
    <property type="entry name" value="Tetratricopeptide repeat domain"/>
    <property type="match status" value="1"/>
</dbReference>
<feature type="compositionally biased region" description="Basic and acidic residues" evidence="1">
    <location>
        <begin position="407"/>
        <end position="422"/>
    </location>
</feature>
<dbReference type="RefSeq" id="XP_013911574.1">
    <property type="nucleotide sequence ID" value="XM_014056099.1"/>
</dbReference>
<dbReference type="GeneID" id="106540837"/>
<accession>A0A6I9X7V8</accession>
<feature type="transmembrane region" description="Helical" evidence="2">
    <location>
        <begin position="365"/>
        <end position="386"/>
    </location>
</feature>
<dbReference type="Pfam" id="PF08238">
    <property type="entry name" value="Sel1"/>
    <property type="match status" value="6"/>
</dbReference>
<proteinExistence type="predicted"/>